<dbReference type="NCBIfam" id="TIGR03618">
    <property type="entry name" value="Rv1155_F420"/>
    <property type="match status" value="1"/>
</dbReference>
<evidence type="ECO:0000313" key="4">
    <source>
        <dbReference type="Proteomes" id="UP000298159"/>
    </source>
</evidence>
<dbReference type="Pfam" id="PF01243">
    <property type="entry name" value="PNPOx_N"/>
    <property type="match status" value="1"/>
</dbReference>
<keyword evidence="4" id="KW-1185">Reference proteome</keyword>
<dbReference type="GO" id="GO:0070967">
    <property type="term" value="F:coenzyme F420 binding"/>
    <property type="evidence" value="ECO:0007669"/>
    <property type="project" value="TreeGrafter"/>
</dbReference>
<dbReference type="PANTHER" id="PTHR35176">
    <property type="entry name" value="HEME OXYGENASE HI_0854-RELATED"/>
    <property type="match status" value="1"/>
</dbReference>
<dbReference type="InterPro" id="IPR011576">
    <property type="entry name" value="Pyridox_Oxase_N"/>
</dbReference>
<dbReference type="PANTHER" id="PTHR35176:SF6">
    <property type="entry name" value="HEME OXYGENASE HI_0854-RELATED"/>
    <property type="match status" value="1"/>
</dbReference>
<dbReference type="AlphaFoldDB" id="A0A4Z1D2C9"/>
<protein>
    <submittedName>
        <fullName evidence="3">PPOX class F420-dependent oxidoreductase</fullName>
    </submittedName>
</protein>
<evidence type="ECO:0000259" key="2">
    <source>
        <dbReference type="Pfam" id="PF01243"/>
    </source>
</evidence>
<sequence length="164" mass="17900">MGPTPTRLPWALSNTPAFLHPIAPRPTGDLPVPVPLGDDLLALLRRASTCYLATTMPDGSPQLTQTWVDTDGEHVLINSVESHQKTRNIARDPRVAVAVSDPADPSSYTQIRGRVVRVTTEGAVEHIEALAQKYLGGPYPWFGGRDQVRVIHVIEPERISSPRG</sequence>
<dbReference type="EMBL" id="SRRT01000005">
    <property type="protein sequence ID" value="TGN75700.1"/>
    <property type="molecule type" value="Genomic_DNA"/>
</dbReference>
<accession>A0A4Z1D2C9</accession>
<dbReference type="Proteomes" id="UP000298159">
    <property type="component" value="Unassembled WGS sequence"/>
</dbReference>
<evidence type="ECO:0000313" key="3">
    <source>
        <dbReference type="EMBL" id="TGN75700.1"/>
    </source>
</evidence>
<comment type="caution">
    <text evidence="3">The sequence shown here is derived from an EMBL/GenBank/DDBJ whole genome shotgun (WGS) entry which is preliminary data.</text>
</comment>
<dbReference type="GO" id="GO:0016627">
    <property type="term" value="F:oxidoreductase activity, acting on the CH-CH group of donors"/>
    <property type="evidence" value="ECO:0007669"/>
    <property type="project" value="TreeGrafter"/>
</dbReference>
<organism evidence="3 4">
    <name type="scientific">Streptomyces bauhiniae</name>
    <dbReference type="NCBI Taxonomy" id="2340725"/>
    <lineage>
        <taxon>Bacteria</taxon>
        <taxon>Bacillati</taxon>
        <taxon>Actinomycetota</taxon>
        <taxon>Actinomycetes</taxon>
        <taxon>Kitasatosporales</taxon>
        <taxon>Streptomycetaceae</taxon>
        <taxon>Streptomyces</taxon>
    </lineage>
</organism>
<dbReference type="Gene3D" id="2.30.110.10">
    <property type="entry name" value="Electron Transport, Fmn-binding Protein, Chain A"/>
    <property type="match status" value="1"/>
</dbReference>
<evidence type="ECO:0000256" key="1">
    <source>
        <dbReference type="ARBA" id="ARBA00023002"/>
    </source>
</evidence>
<dbReference type="InterPro" id="IPR052019">
    <property type="entry name" value="F420H2_bilvrd_red/Heme_oxyg"/>
</dbReference>
<dbReference type="GO" id="GO:0005829">
    <property type="term" value="C:cytosol"/>
    <property type="evidence" value="ECO:0007669"/>
    <property type="project" value="TreeGrafter"/>
</dbReference>
<dbReference type="SUPFAM" id="SSF50475">
    <property type="entry name" value="FMN-binding split barrel"/>
    <property type="match status" value="1"/>
</dbReference>
<gene>
    <name evidence="3" type="ORF">E5083_18805</name>
</gene>
<dbReference type="InterPro" id="IPR019920">
    <property type="entry name" value="F420-binding_dom_put"/>
</dbReference>
<reference evidence="3 4" key="1">
    <citation type="submission" date="2019-04" db="EMBL/GenBank/DDBJ databases">
        <title>Streptomyces sp. nov. Bv016 isolated from bark of Buahinia variegata.</title>
        <authorList>
            <person name="Kanchanasin P."/>
            <person name="Tanasupawat S."/>
            <person name="Yuki M."/>
            <person name="Kudo T."/>
        </authorList>
    </citation>
    <scope>NUCLEOTIDE SEQUENCE [LARGE SCALE GENOMIC DNA]</scope>
    <source>
        <strain evidence="3 4">Bv016</strain>
    </source>
</reference>
<dbReference type="InterPro" id="IPR012349">
    <property type="entry name" value="Split_barrel_FMN-bd"/>
</dbReference>
<name>A0A4Z1D2C9_9ACTN</name>
<proteinExistence type="predicted"/>
<keyword evidence="1" id="KW-0560">Oxidoreductase</keyword>
<feature type="domain" description="Pyridoxamine 5'-phosphate oxidase N-terminal" evidence="2">
    <location>
        <begin position="39"/>
        <end position="159"/>
    </location>
</feature>